<dbReference type="Proteomes" id="UP001179121">
    <property type="component" value="Chromosome"/>
</dbReference>
<feature type="compositionally biased region" description="Polar residues" evidence="1">
    <location>
        <begin position="1350"/>
        <end position="1363"/>
    </location>
</feature>
<reference evidence="3" key="1">
    <citation type="submission" date="2022-10" db="EMBL/GenBank/DDBJ databases">
        <authorList>
            <person name="Koch H."/>
        </authorList>
    </citation>
    <scope>NUCLEOTIDE SEQUENCE</scope>
    <source>
        <strain evidence="3">DNF</strain>
    </source>
</reference>
<evidence type="ECO:0000313" key="3">
    <source>
        <dbReference type="EMBL" id="CAI4033751.1"/>
    </source>
</evidence>
<name>A0AA86T8R0_9BACT</name>
<keyword evidence="2" id="KW-1133">Transmembrane helix</keyword>
<feature type="region of interest" description="Disordered" evidence="1">
    <location>
        <begin position="356"/>
        <end position="428"/>
    </location>
</feature>
<dbReference type="EMBL" id="OX365700">
    <property type="protein sequence ID" value="CAI4033751.1"/>
    <property type="molecule type" value="Genomic_DNA"/>
</dbReference>
<evidence type="ECO:0000256" key="1">
    <source>
        <dbReference type="SAM" id="MobiDB-lite"/>
    </source>
</evidence>
<feature type="transmembrane region" description="Helical" evidence="2">
    <location>
        <begin position="910"/>
        <end position="932"/>
    </location>
</feature>
<proteinExistence type="predicted"/>
<feature type="region of interest" description="Disordered" evidence="1">
    <location>
        <begin position="283"/>
        <end position="302"/>
    </location>
</feature>
<feature type="compositionally biased region" description="Basic and acidic residues" evidence="1">
    <location>
        <begin position="394"/>
        <end position="403"/>
    </location>
</feature>
<feature type="region of interest" description="Disordered" evidence="1">
    <location>
        <begin position="584"/>
        <end position="658"/>
    </location>
</feature>
<feature type="region of interest" description="Disordered" evidence="1">
    <location>
        <begin position="673"/>
        <end position="811"/>
    </location>
</feature>
<keyword evidence="4" id="KW-1185">Reference proteome</keyword>
<feature type="region of interest" description="Disordered" evidence="1">
    <location>
        <begin position="483"/>
        <end position="569"/>
    </location>
</feature>
<feature type="region of interest" description="Disordered" evidence="1">
    <location>
        <begin position="253"/>
        <end position="278"/>
    </location>
</feature>
<evidence type="ECO:0008006" key="5">
    <source>
        <dbReference type="Google" id="ProtNLM"/>
    </source>
</evidence>
<feature type="region of interest" description="Disordered" evidence="1">
    <location>
        <begin position="148"/>
        <end position="172"/>
    </location>
</feature>
<feature type="compositionally biased region" description="Basic and acidic residues" evidence="1">
    <location>
        <begin position="715"/>
        <end position="727"/>
    </location>
</feature>
<protein>
    <recommendedName>
        <fullName evidence="5">Tetratricopeptide repeat protein</fullName>
    </recommendedName>
</protein>
<gene>
    <name evidence="3" type="ORF">DNFV4_04193</name>
</gene>
<evidence type="ECO:0000313" key="4">
    <source>
        <dbReference type="Proteomes" id="UP001179121"/>
    </source>
</evidence>
<dbReference type="Pfam" id="PF14559">
    <property type="entry name" value="TPR_19"/>
    <property type="match status" value="1"/>
</dbReference>
<feature type="compositionally biased region" description="Basic and acidic residues" evidence="1">
    <location>
        <begin position="1328"/>
        <end position="1340"/>
    </location>
</feature>
<dbReference type="InterPro" id="IPR011990">
    <property type="entry name" value="TPR-like_helical_dom_sf"/>
</dbReference>
<keyword evidence="2" id="KW-0472">Membrane</keyword>
<feature type="transmembrane region" description="Helical" evidence="2">
    <location>
        <begin position="885"/>
        <end position="904"/>
    </location>
</feature>
<dbReference type="Gene3D" id="1.25.40.10">
    <property type="entry name" value="Tetratricopeptide repeat domain"/>
    <property type="match status" value="1"/>
</dbReference>
<feature type="compositionally biased region" description="Basic and acidic residues" evidence="1">
    <location>
        <begin position="616"/>
        <end position="634"/>
    </location>
</feature>
<feature type="compositionally biased region" description="Basic and acidic residues" evidence="1">
    <location>
        <begin position="741"/>
        <end position="757"/>
    </location>
</feature>
<feature type="compositionally biased region" description="Low complexity" evidence="1">
    <location>
        <begin position="790"/>
        <end position="809"/>
    </location>
</feature>
<dbReference type="SUPFAM" id="SSF48452">
    <property type="entry name" value="TPR-like"/>
    <property type="match status" value="1"/>
</dbReference>
<accession>A0AA86T8R0</accession>
<dbReference type="KEGG" id="nti:DNFV4_04193"/>
<sequence>MNAGRYGRSSSVLKELLALDPANPEAKRLFATLQLRLGSLVTARNAFQALTDEALERQDYWLAESLLREYLVAGPRCVPFVEKLGSVFELKGDVDAAIEEYAKAVEILVEDPDSEQPDLAAQLVNKITQLSPRNPVLLHLDSLLQRAKERPREAAPAEEDSGLPRFAPAMSGLDQPVTDVEFRIPPADAVSDPGRARLPWEEEAEDILVPQQPTAGQETEPAMPNRNVAEQHSQAAELDAPPVSHEIQIATTSPIPADQPTDQLAEHASSVARAEGDLPEWSALSRSDSAPSADHPADQSVTTVVHEEVPPAGDREAAGSFLDQSNVAFEQSVVQLESLSAPAGISEESLAFAEMGSGEGLDNEDPLPANKPDSAPTGGGLTATEESPSIEIPARSEDSESERSIATVPPPMPWEQVEESRPEATPVGTESRLVVEEVNENLITGILQQIDLREKLAGEPAGTTIQELPDHSHAPQPVLLLEPEPALDAPPPVSTGKSDDDAARLLSQVELSPRPDGAPEVSAAIMTPYEAPPSEPEKGVISSAAIGNPPEQPAETIPPVTQQSGLPDVELRLAVSREIGADPAFFAEAETSPLVETQEPRVKEEDPPDSSSLRPALEEPHAFESRSDPARPDEVSSAGDLVFPDIQESPSNNTGLPVQGAIIARESIGGFQIGSAPQAVPGSDEDPAGYSEPEVVEAANSLILDEEGTAASTDWGERSVGHSDRENSQPGVWEQRQSVEPSERPSEAPPIFEERALEPPVSPHRLAPPFDGGERCEEPQVAQSWHEPLSPRSEPGEPASSSASSETTAKVAAHCDEPLPAVSASVVDASKGSAATVELAMDSTASLKDSRVQIAEPRKPISTVGLNESAVRTASRPVTAMLSRLFFRIALFIRSCFATAHAVVVTLVSLTIFFVGCAILLVGGLGLVWLGLEEKPNSAFQDLMGARPQFTEDASRNGALFLLGFAAPESKDPIQAGLAIQNERADLIEANGCLTLDDPGVSQSDQVSASALAKWYREDIPSIPFRDKATMIKDWTRSGAVSLARYQKWLTLPFDDTGYGQAATPDCRLILDTHRLFVAEGFAQGLDQGVERIETDITMWRGLLRKAKTLGTKLLAVAAVTDDARVVSGLLTMPELDARYLPKLAKLVPPMDSVEQSLRWPMQHEFLLEKKRIDMALRTDRQPARPWYLAGVALMPLPDQRILNNYADYYEDLIKSVETARTMPTLPSSYVHVRTPAAGVLDYLMNPVNNIVEVSPGPAWEQPVGRIRETDALLRLTSLQVWIRKGAADGDVKTRVAKAGQNFYDPFTGYPMLINPANNRLYSVGANGKDDDADPQKDVSVRLPAVGASPSLNAGSAPTTSSR</sequence>
<evidence type="ECO:0000256" key="2">
    <source>
        <dbReference type="SAM" id="Phobius"/>
    </source>
</evidence>
<organism evidence="3 4">
    <name type="scientific">Nitrospira tepida</name>
    <dbReference type="NCBI Taxonomy" id="2973512"/>
    <lineage>
        <taxon>Bacteria</taxon>
        <taxon>Pseudomonadati</taxon>
        <taxon>Nitrospirota</taxon>
        <taxon>Nitrospiria</taxon>
        <taxon>Nitrospirales</taxon>
        <taxon>Nitrospiraceae</taxon>
        <taxon>Nitrospira</taxon>
    </lineage>
</organism>
<feature type="region of interest" description="Disordered" evidence="1">
    <location>
        <begin position="1325"/>
        <end position="1363"/>
    </location>
</feature>
<keyword evidence="2" id="KW-0812">Transmembrane</keyword>